<dbReference type="PANTHER" id="PTHR10566">
    <property type="entry name" value="CHAPERONE-ACTIVITY OF BC1 COMPLEX CABC1 -RELATED"/>
    <property type="match status" value="1"/>
</dbReference>
<proteinExistence type="inferred from homology"/>
<name>A9BL31_HEMAN</name>
<dbReference type="CDD" id="cd05121">
    <property type="entry name" value="ABC1_ADCK3-like"/>
    <property type="match status" value="1"/>
</dbReference>
<accession>A9BL31</accession>
<keyword evidence="2" id="KW-0472">Membrane</keyword>
<gene>
    <name evidence="4" type="ORF">HAN_3g404</name>
</gene>
<reference evidence="4 5" key="1">
    <citation type="journal article" date="2007" name="Proc. Natl. Acad. Sci. U.S.A.">
        <title>Nucleomorph genome of Hemiselmis andersenii reveals complete intron loss and compaction as a driver of protein structure and function.</title>
        <authorList>
            <person name="Lane C.E."/>
            <person name="van den Heuvel K."/>
            <person name="Kozera C."/>
            <person name="Curtis B.A."/>
            <person name="Parsons B.J."/>
            <person name="Bowman S."/>
            <person name="Archibald J.M."/>
        </authorList>
    </citation>
    <scope>NUCLEOTIDE SEQUENCE [LARGE SCALE GENOMIC DNA]</scope>
    <source>
        <strain evidence="4 5">CCMP644</strain>
    </source>
</reference>
<dbReference type="Pfam" id="PF03109">
    <property type="entry name" value="ABC1"/>
    <property type="match status" value="1"/>
</dbReference>
<evidence type="ECO:0000256" key="2">
    <source>
        <dbReference type="SAM" id="Phobius"/>
    </source>
</evidence>
<comment type="similarity">
    <text evidence="1">Belongs to the protein kinase superfamily. ADCK protein kinase family.</text>
</comment>
<keyword evidence="2" id="KW-0812">Transmembrane</keyword>
<dbReference type="RefSeq" id="XP_001712539.1">
    <property type="nucleotide sequence ID" value="XM_001712487.1"/>
</dbReference>
<dbReference type="EMBL" id="CP000883">
    <property type="protein sequence ID" value="ABW98214.1"/>
    <property type="molecule type" value="Genomic_DNA"/>
</dbReference>
<dbReference type="InterPro" id="IPR050154">
    <property type="entry name" value="UbiB_kinase"/>
</dbReference>
<dbReference type="SUPFAM" id="SSF56112">
    <property type="entry name" value="Protein kinase-like (PK-like)"/>
    <property type="match status" value="1"/>
</dbReference>
<dbReference type="Proteomes" id="UP000243127">
    <property type="component" value="Nucleomorph 3"/>
</dbReference>
<dbReference type="InterPro" id="IPR004147">
    <property type="entry name" value="ABC1_dom"/>
</dbReference>
<dbReference type="InterPro" id="IPR000719">
    <property type="entry name" value="Prot_kinase_dom"/>
</dbReference>
<evidence type="ECO:0000313" key="4">
    <source>
        <dbReference type="EMBL" id="ABW98214.1"/>
    </source>
</evidence>
<organism evidence="4 5">
    <name type="scientific">Hemiselmis andersenii</name>
    <name type="common">Cryptophyte alga</name>
    <dbReference type="NCBI Taxonomy" id="464988"/>
    <lineage>
        <taxon>Eukaryota</taxon>
        <taxon>Cryptophyceae</taxon>
        <taxon>Cryptomonadales</taxon>
        <taxon>Hemiselmidaceae</taxon>
        <taxon>Hemiselmis</taxon>
    </lineage>
</organism>
<dbReference type="GO" id="GO:0005524">
    <property type="term" value="F:ATP binding"/>
    <property type="evidence" value="ECO:0007669"/>
    <property type="project" value="InterPro"/>
</dbReference>
<feature type="transmembrane region" description="Helical" evidence="2">
    <location>
        <begin position="151"/>
        <end position="170"/>
    </location>
</feature>
<keyword evidence="4" id="KW-0542">Nucleomorph</keyword>
<evidence type="ECO:0000256" key="1">
    <source>
        <dbReference type="ARBA" id="ARBA00009670"/>
    </source>
</evidence>
<dbReference type="PROSITE" id="PS50011">
    <property type="entry name" value="PROTEIN_KINASE_DOM"/>
    <property type="match status" value="1"/>
</dbReference>
<dbReference type="GO" id="GO:0004672">
    <property type="term" value="F:protein kinase activity"/>
    <property type="evidence" value="ECO:0007669"/>
    <property type="project" value="InterPro"/>
</dbReference>
<dbReference type="InterPro" id="IPR011009">
    <property type="entry name" value="Kinase-like_dom_sf"/>
</dbReference>
<evidence type="ECO:0000313" key="5">
    <source>
        <dbReference type="Proteomes" id="UP000243127"/>
    </source>
</evidence>
<keyword evidence="2" id="KW-1133">Transmembrane helix</keyword>
<evidence type="ECO:0000259" key="3">
    <source>
        <dbReference type="PROSITE" id="PS50011"/>
    </source>
</evidence>
<dbReference type="PANTHER" id="PTHR10566:SF113">
    <property type="entry name" value="PROTEIN ACTIVITY OF BC1 COMPLEX KINASE 7, CHLOROPLASTIC"/>
    <property type="match status" value="1"/>
</dbReference>
<protein>
    <submittedName>
        <fullName evidence="4">Kin(ABC1)</fullName>
    </submittedName>
</protein>
<feature type="domain" description="Protein kinase" evidence="3">
    <location>
        <begin position="374"/>
        <end position="712"/>
    </location>
</feature>
<sequence>MKSDFIKKNLQDQKIFFINIFYSNLISKKFLNKKINRGYISFYQSKKNFYKKKPVSCYEKEPSVFFNKNGLNRKKFLATFFIIGTTITPTFAKSQNLLPNDNEKTKNFFDYDYKKENKLKNNSQSFNRSGFWKKFSKTIFKKEKDLERIDTIFRIVLSSLSMGLMIFLGISSSERFSKKLGLPESYSPNQINNYYRLRPEKILSRLSQIFLEISKLTIGLLKDYIEYPKNQNIKDETYLETNLNKFISENNKKFVSFFSFLKFSKDNIFSNFFIISRITNIYQISQFRSKQKKKKFWKKKWDNRAKQLRETIAKLSPAFIKLAQALASRPDLIDERLSKELQRLQDDMPFFSKEEAFDFIKKELGANPEKIFSDISSEPVAAASLGQVYKATLDGIQVAVKVQRPGLLELIALDIFVIRFLADMTQKVFKVRTDLVAIIDEYAERLFEELDYRKESSNMIKFRSLYGYMEMLYIPRVFLEYSSKHVLVMEWIEGDRLVKNSAKAMQEDVSLIEIGVRCSLVQLLETGFLHCDPHGGNLIKTKDGKLAYLDFGLVSEIPETIRYSLISAILNLINREYESLAKDFNGMALIRSDDLDKEISKISYAFFETFDKSLSNFDKFTFQDISEKIFRLTVNFPFILPPYFLNNLRAIATLEGLALTADPNFKIADVIYPYIINKLLTNSAPQFQASLEDFLIDAETKKPNWNRLEALLQDPEWTETFSDQSVSLSDTLLNFIISPTGNFLRNLIIQTFLELSIKKILSFYYLVEKKIFFNFRKSEKNKNFQKKKNLVALNFQNSEIIFPNLKGSKIYNWNTFFLLARACFFSTVVVISEFFFKFILFFFEFFIEKIPLILNFSVNNSKK</sequence>
<dbReference type="AlphaFoldDB" id="A9BL31"/>
<geneLocation type="nucleomorph" evidence="4"/>
<dbReference type="GeneID" id="5739860"/>